<accession>A0A8J7RFU9</accession>
<evidence type="ECO:0000313" key="3">
    <source>
        <dbReference type="Proteomes" id="UP000740329"/>
    </source>
</evidence>
<proteinExistence type="predicted"/>
<feature type="region of interest" description="Disordered" evidence="1">
    <location>
        <begin position="53"/>
        <end position="91"/>
    </location>
</feature>
<evidence type="ECO:0000256" key="1">
    <source>
        <dbReference type="SAM" id="MobiDB-lite"/>
    </source>
</evidence>
<dbReference type="InterPro" id="IPR007503">
    <property type="entry name" value="DUF530"/>
</dbReference>
<dbReference type="Pfam" id="PF04409">
    <property type="entry name" value="DUF530"/>
    <property type="match status" value="2"/>
</dbReference>
<dbReference type="RefSeq" id="WP_209590549.1">
    <property type="nucleotide sequence ID" value="NZ_JAGGMV010000001.1"/>
</dbReference>
<feature type="compositionally biased region" description="Low complexity" evidence="1">
    <location>
        <begin position="78"/>
        <end position="91"/>
    </location>
</feature>
<name>A0A8J7RFU9_METVO</name>
<protein>
    <submittedName>
        <fullName evidence="2">Zn-finger domain-containing protein</fullName>
    </submittedName>
</protein>
<gene>
    <name evidence="2" type="ORF">J3E07_000480</name>
</gene>
<organism evidence="2 3">
    <name type="scientific">Methanococcus voltae</name>
    <dbReference type="NCBI Taxonomy" id="2188"/>
    <lineage>
        <taxon>Archaea</taxon>
        <taxon>Methanobacteriati</taxon>
        <taxon>Methanobacteriota</taxon>
        <taxon>Methanomada group</taxon>
        <taxon>Methanococci</taxon>
        <taxon>Methanococcales</taxon>
        <taxon>Methanococcaceae</taxon>
        <taxon>Methanococcus</taxon>
    </lineage>
</organism>
<dbReference type="AlphaFoldDB" id="A0A8J7RFU9"/>
<evidence type="ECO:0000313" key="2">
    <source>
        <dbReference type="EMBL" id="MBP2201082.1"/>
    </source>
</evidence>
<dbReference type="EMBL" id="JAGGMV010000001">
    <property type="protein sequence ID" value="MBP2201082.1"/>
    <property type="molecule type" value="Genomic_DNA"/>
</dbReference>
<dbReference type="Proteomes" id="UP000740329">
    <property type="component" value="Unassembled WGS sequence"/>
</dbReference>
<reference evidence="2" key="1">
    <citation type="submission" date="2021-03" db="EMBL/GenBank/DDBJ databases">
        <title>Genomic Encyclopedia of Type Strains, Phase IV (KMG-V): Genome sequencing to study the core and pangenomes of soil and plant-associated prokaryotes.</title>
        <authorList>
            <person name="Whitman W."/>
        </authorList>
    </citation>
    <scope>NUCLEOTIDE SEQUENCE</scope>
    <source>
        <strain evidence="2">C4</strain>
    </source>
</reference>
<sequence>MDSSTLILECNEFLDSLADLNLKVYCTVYDNLCILNDDNPLNKFDNVEFDNLKDENDTDSENTITTKNNNKDSKDSNHNNNNNNNNNKNNIHYIPNKFENFDKYNIYSDKKQLLNDLEKNLVILEDYREKMELKGFDTPYIGVGRLNGGEEDDIYDILNYSSYLRRVVDEKKGSLERVKYAIVSHKIAIGNLQDSGNLDLICNLPYDGSYKEFLLQLPHYVVKTYKKFLTILNSEGKSTLSSTTLSIVIKENGRRRFKRIKVEEEDYEKYIRDTYGDAIITSIKKNYTKSKLLNDQYVKKILALSYLHTYQSLIGDKILKNISKMLNMSELSLITQYKQICQNYERADCDGGIIDVRQINELKFKKLQLISKLEDCGLYKDGKPLKCLEKSLEVENAIFEDACLNVPLSHLSNDLLKYYLNNTADERTRSNLFPSILVTPSKSQLAWLRLKTDHKKVLNYKLILEKEFPKYDLPIKLTGGILLYLAYDWDIVENYGYSKSEIESALKIICNIEDITKKLDCEPFSIEKLKEYNNIKKKKTKKFLNALGKI</sequence>
<comment type="caution">
    <text evidence="2">The sequence shown here is derived from an EMBL/GenBank/DDBJ whole genome shotgun (WGS) entry which is preliminary data.</text>
</comment>